<evidence type="ECO:0000313" key="2">
    <source>
        <dbReference type="EMBL" id="KIJ23786.1"/>
    </source>
</evidence>
<dbReference type="EMBL" id="KN837588">
    <property type="protein sequence ID" value="KIJ23786.1"/>
    <property type="molecule type" value="Genomic_DNA"/>
</dbReference>
<gene>
    <name evidence="2" type="ORF">M422DRAFT_275563</name>
</gene>
<feature type="region of interest" description="Disordered" evidence="1">
    <location>
        <begin position="1"/>
        <end position="22"/>
    </location>
</feature>
<dbReference type="HOGENOM" id="CLU_2795607_0_0_1"/>
<proteinExistence type="predicted"/>
<evidence type="ECO:0000313" key="3">
    <source>
        <dbReference type="Proteomes" id="UP000054279"/>
    </source>
</evidence>
<reference evidence="2 3" key="1">
    <citation type="submission" date="2014-06" db="EMBL/GenBank/DDBJ databases">
        <title>Evolutionary Origins and Diversification of the Mycorrhizal Mutualists.</title>
        <authorList>
            <consortium name="DOE Joint Genome Institute"/>
            <consortium name="Mycorrhizal Genomics Consortium"/>
            <person name="Kohler A."/>
            <person name="Kuo A."/>
            <person name="Nagy L.G."/>
            <person name="Floudas D."/>
            <person name="Copeland A."/>
            <person name="Barry K.W."/>
            <person name="Cichocki N."/>
            <person name="Veneault-Fourrey C."/>
            <person name="LaButti K."/>
            <person name="Lindquist E.A."/>
            <person name="Lipzen A."/>
            <person name="Lundell T."/>
            <person name="Morin E."/>
            <person name="Murat C."/>
            <person name="Riley R."/>
            <person name="Ohm R."/>
            <person name="Sun H."/>
            <person name="Tunlid A."/>
            <person name="Henrissat B."/>
            <person name="Grigoriev I.V."/>
            <person name="Hibbett D.S."/>
            <person name="Martin F."/>
        </authorList>
    </citation>
    <scope>NUCLEOTIDE SEQUENCE [LARGE SCALE GENOMIC DNA]</scope>
    <source>
        <strain evidence="2 3">SS14</strain>
    </source>
</reference>
<keyword evidence="3" id="KW-1185">Reference proteome</keyword>
<organism evidence="2 3">
    <name type="scientific">Sphaerobolus stellatus (strain SS14)</name>
    <dbReference type="NCBI Taxonomy" id="990650"/>
    <lineage>
        <taxon>Eukaryota</taxon>
        <taxon>Fungi</taxon>
        <taxon>Dikarya</taxon>
        <taxon>Basidiomycota</taxon>
        <taxon>Agaricomycotina</taxon>
        <taxon>Agaricomycetes</taxon>
        <taxon>Phallomycetidae</taxon>
        <taxon>Geastrales</taxon>
        <taxon>Sphaerobolaceae</taxon>
        <taxon>Sphaerobolus</taxon>
    </lineage>
</organism>
<sequence>MPSTSEGKSKHQADSTMSETRAMEELSRPIIPTMAGVAAAGKTAKGAEPGLEVVRVDAFVEHRRTRVI</sequence>
<evidence type="ECO:0000256" key="1">
    <source>
        <dbReference type="SAM" id="MobiDB-lite"/>
    </source>
</evidence>
<accession>A0A0C9UE86</accession>
<dbReference type="AlphaFoldDB" id="A0A0C9UE86"/>
<protein>
    <submittedName>
        <fullName evidence="2">Uncharacterized protein</fullName>
    </submittedName>
</protein>
<name>A0A0C9UE86_SPHS4</name>
<dbReference type="Proteomes" id="UP000054279">
    <property type="component" value="Unassembled WGS sequence"/>
</dbReference>